<gene>
    <name evidence="1" type="ORF">CXG46_06680</name>
</gene>
<sequence length="384" mass="42041">MVATDGQAPLFSAMARTASRNRRVGESMWSYLESSAFPGDDRVRDQLDRMVSALPFENRGDVVSRLKDSDDRRVKDTVSELVVHQGLLEVGWTDIEVEPTTPDGKTDYRLSSIGLHLEVTRIGESGPEHGDRQRKYQVLQELNQLDCGRFSLLATLHSGANMPSVKRVRRDVEGWLASLDPLVERAKLESNPSTYAVPSARLGFDDWTVDLEAHPLAPGAASETIISTIVERFSSGPVTVESIRNALSKKRHQHRRLGEPLVVVLDVSNGMASSATIADALYGARPLMGWDRPVDANALWSTPERSGCQPSTTPQSPQIVGVLVVDHIHITGLEAIEATYWLPPGVSSSVLQGPWSTARWVAGQNYGADIDIMAGASRYFVAFS</sequence>
<dbReference type="EMBL" id="PJBV01000013">
    <property type="protein sequence ID" value="PKH42156.1"/>
    <property type="molecule type" value="Genomic_DNA"/>
</dbReference>
<protein>
    <submittedName>
        <fullName evidence="1">Uncharacterized protein</fullName>
    </submittedName>
</protein>
<evidence type="ECO:0000313" key="1">
    <source>
        <dbReference type="EMBL" id="PKH42156.1"/>
    </source>
</evidence>
<reference evidence="1 2" key="1">
    <citation type="submission" date="2017-12" db="EMBL/GenBank/DDBJ databases">
        <title>Pharmacopeia of the Arctic Ocean.</title>
        <authorList>
            <person name="Collins E."/>
            <person name="Ducluzeau A.-L."/>
        </authorList>
    </citation>
    <scope>NUCLEOTIDE SEQUENCE [LARGE SCALE GENOMIC DNA]</scope>
    <source>
        <strain evidence="1 2">DSM 23325</strain>
    </source>
</reference>
<dbReference type="RefSeq" id="WP_091199749.1">
    <property type="nucleotide sequence ID" value="NZ_FOKC01000007.1"/>
</dbReference>
<dbReference type="Proteomes" id="UP000233565">
    <property type="component" value="Unassembled WGS sequence"/>
</dbReference>
<keyword evidence="2" id="KW-1185">Reference proteome</keyword>
<evidence type="ECO:0000313" key="2">
    <source>
        <dbReference type="Proteomes" id="UP000233565"/>
    </source>
</evidence>
<comment type="caution">
    <text evidence="1">The sequence shown here is derived from an EMBL/GenBank/DDBJ whole genome shotgun (WGS) entry which is preliminary data.</text>
</comment>
<name>A0ABX4R089_9ACTN</name>
<accession>A0ABX4R089</accession>
<proteinExistence type="predicted"/>
<organism evidence="1 2">
    <name type="scientific">Nocardioides alpinus</name>
    <dbReference type="NCBI Taxonomy" id="748909"/>
    <lineage>
        <taxon>Bacteria</taxon>
        <taxon>Bacillati</taxon>
        <taxon>Actinomycetota</taxon>
        <taxon>Actinomycetes</taxon>
        <taxon>Propionibacteriales</taxon>
        <taxon>Nocardioidaceae</taxon>
        <taxon>Nocardioides</taxon>
    </lineage>
</organism>